<comment type="caution">
    <text evidence="1">The sequence shown here is derived from an EMBL/GenBank/DDBJ whole genome shotgun (WGS) entry which is preliminary data.</text>
</comment>
<gene>
    <name evidence="1" type="ORF">SK128_018890</name>
</gene>
<keyword evidence="2" id="KW-1185">Reference proteome</keyword>
<evidence type="ECO:0000313" key="2">
    <source>
        <dbReference type="Proteomes" id="UP001381693"/>
    </source>
</evidence>
<dbReference type="AlphaFoldDB" id="A0AAN8WGG5"/>
<dbReference type="Proteomes" id="UP001381693">
    <property type="component" value="Unassembled WGS sequence"/>
</dbReference>
<name>A0AAN8WGG5_HALRR</name>
<evidence type="ECO:0000313" key="1">
    <source>
        <dbReference type="EMBL" id="KAK7065727.1"/>
    </source>
</evidence>
<reference evidence="1 2" key="1">
    <citation type="submission" date="2023-11" db="EMBL/GenBank/DDBJ databases">
        <title>Halocaridina rubra genome assembly.</title>
        <authorList>
            <person name="Smith C."/>
        </authorList>
    </citation>
    <scope>NUCLEOTIDE SEQUENCE [LARGE SCALE GENOMIC DNA]</scope>
    <source>
        <strain evidence="1">EP-1</strain>
        <tissue evidence="1">Whole</tissue>
    </source>
</reference>
<feature type="non-terminal residue" evidence="1">
    <location>
        <position position="91"/>
    </location>
</feature>
<organism evidence="1 2">
    <name type="scientific">Halocaridina rubra</name>
    <name type="common">Hawaiian red shrimp</name>
    <dbReference type="NCBI Taxonomy" id="373956"/>
    <lineage>
        <taxon>Eukaryota</taxon>
        <taxon>Metazoa</taxon>
        <taxon>Ecdysozoa</taxon>
        <taxon>Arthropoda</taxon>
        <taxon>Crustacea</taxon>
        <taxon>Multicrustacea</taxon>
        <taxon>Malacostraca</taxon>
        <taxon>Eumalacostraca</taxon>
        <taxon>Eucarida</taxon>
        <taxon>Decapoda</taxon>
        <taxon>Pleocyemata</taxon>
        <taxon>Caridea</taxon>
        <taxon>Atyoidea</taxon>
        <taxon>Atyidae</taxon>
        <taxon>Halocaridina</taxon>
    </lineage>
</organism>
<sequence length="91" mass="10479">MKEETSDILTIAGYDEPHTVEMQRGRTEHLDMAVKIKMEITYTKYTKVMEERVKRNIKKLKKDMAAGPDGMKPYFCMGLEASSVYKKLNGT</sequence>
<dbReference type="EMBL" id="JAXCGZ010020005">
    <property type="protein sequence ID" value="KAK7065727.1"/>
    <property type="molecule type" value="Genomic_DNA"/>
</dbReference>
<accession>A0AAN8WGG5</accession>
<proteinExistence type="predicted"/>
<protein>
    <submittedName>
        <fullName evidence="1">Uncharacterized protein</fullName>
    </submittedName>
</protein>